<dbReference type="Proteomes" id="UP000261105">
    <property type="component" value="Unassembled WGS sequence"/>
</dbReference>
<name>A0A3E5ENM8_9FIRM</name>
<sequence>MEMDYKHCRCGCGGIIGQYSKTSGFICEKCNKKYQLSELKFDWIASNEKTGWLFPMLKKEDAK</sequence>
<reference evidence="1 2" key="1">
    <citation type="submission" date="2018-08" db="EMBL/GenBank/DDBJ databases">
        <title>A genome reference for cultivated species of the human gut microbiota.</title>
        <authorList>
            <person name="Zou Y."/>
            <person name="Xue W."/>
            <person name="Luo G."/>
        </authorList>
    </citation>
    <scope>NUCLEOTIDE SEQUENCE [LARGE SCALE GENOMIC DNA]</scope>
    <source>
        <strain evidence="1 2">OM03-6</strain>
    </source>
</reference>
<evidence type="ECO:0000313" key="2">
    <source>
        <dbReference type="Proteomes" id="UP000261105"/>
    </source>
</evidence>
<gene>
    <name evidence="1" type="ORF">DXB38_00865</name>
</gene>
<dbReference type="EMBL" id="QSUZ01000001">
    <property type="protein sequence ID" value="RGN90570.1"/>
    <property type="molecule type" value="Genomic_DNA"/>
</dbReference>
<evidence type="ECO:0000313" key="1">
    <source>
        <dbReference type="EMBL" id="RGN90570.1"/>
    </source>
</evidence>
<proteinExistence type="predicted"/>
<comment type="caution">
    <text evidence="1">The sequence shown here is derived from an EMBL/GenBank/DDBJ whole genome shotgun (WGS) entry which is preliminary data.</text>
</comment>
<organism evidence="1 2">
    <name type="scientific">Blautia obeum</name>
    <dbReference type="NCBI Taxonomy" id="40520"/>
    <lineage>
        <taxon>Bacteria</taxon>
        <taxon>Bacillati</taxon>
        <taxon>Bacillota</taxon>
        <taxon>Clostridia</taxon>
        <taxon>Lachnospirales</taxon>
        <taxon>Lachnospiraceae</taxon>
        <taxon>Blautia</taxon>
    </lineage>
</organism>
<dbReference type="AlphaFoldDB" id="A0A3E5ENM8"/>
<accession>A0A3E5ENM8</accession>
<protein>
    <submittedName>
        <fullName evidence="1">Uncharacterized protein</fullName>
    </submittedName>
</protein>